<sequence length="169" mass="19803">MFYISKWQTFNQDLTKLHEITSQTTVNGENIDIRETNKILAQKLDSILQNSNCHLSKHHHVNEHNNTNEVEKCQKCRKICRTRAVYCMDKHWVHFKFERLSETEIKQLEKQDNSTYEYLITAVSVQTQNNNNIIGRAPNTKTSYNNAAEQNSISTDNEHAQQEIPIKLK</sequence>
<dbReference type="AlphaFoldDB" id="A0A6J8BS80"/>
<protein>
    <submittedName>
        <fullName evidence="2">Uncharacterized protein</fullName>
    </submittedName>
</protein>
<organism evidence="2 3">
    <name type="scientific">Mytilus coruscus</name>
    <name type="common">Sea mussel</name>
    <dbReference type="NCBI Taxonomy" id="42192"/>
    <lineage>
        <taxon>Eukaryota</taxon>
        <taxon>Metazoa</taxon>
        <taxon>Spiralia</taxon>
        <taxon>Lophotrochozoa</taxon>
        <taxon>Mollusca</taxon>
        <taxon>Bivalvia</taxon>
        <taxon>Autobranchia</taxon>
        <taxon>Pteriomorphia</taxon>
        <taxon>Mytilida</taxon>
        <taxon>Mytiloidea</taxon>
        <taxon>Mytilidae</taxon>
        <taxon>Mytilinae</taxon>
        <taxon>Mytilus</taxon>
    </lineage>
</organism>
<feature type="compositionally biased region" description="Polar residues" evidence="1">
    <location>
        <begin position="136"/>
        <end position="155"/>
    </location>
</feature>
<evidence type="ECO:0000256" key="1">
    <source>
        <dbReference type="SAM" id="MobiDB-lite"/>
    </source>
</evidence>
<gene>
    <name evidence="2" type="ORF">MCOR_21457</name>
</gene>
<keyword evidence="3" id="KW-1185">Reference proteome</keyword>
<dbReference type="Proteomes" id="UP000507470">
    <property type="component" value="Unassembled WGS sequence"/>
</dbReference>
<feature type="region of interest" description="Disordered" evidence="1">
    <location>
        <begin position="136"/>
        <end position="169"/>
    </location>
</feature>
<name>A0A6J8BS80_MYTCO</name>
<proteinExistence type="predicted"/>
<dbReference type="EMBL" id="CACVKT020003820">
    <property type="protein sequence ID" value="CAC5385960.1"/>
    <property type="molecule type" value="Genomic_DNA"/>
</dbReference>
<accession>A0A6J8BS80</accession>
<evidence type="ECO:0000313" key="2">
    <source>
        <dbReference type="EMBL" id="CAC5385960.1"/>
    </source>
</evidence>
<evidence type="ECO:0000313" key="3">
    <source>
        <dbReference type="Proteomes" id="UP000507470"/>
    </source>
</evidence>
<reference evidence="2 3" key="1">
    <citation type="submission" date="2020-06" db="EMBL/GenBank/DDBJ databases">
        <authorList>
            <person name="Li R."/>
            <person name="Bekaert M."/>
        </authorList>
    </citation>
    <scope>NUCLEOTIDE SEQUENCE [LARGE SCALE GENOMIC DNA]</scope>
    <source>
        <strain evidence="3">wild</strain>
    </source>
</reference>